<dbReference type="PANTHER" id="PTHR30146">
    <property type="entry name" value="LACI-RELATED TRANSCRIPTIONAL REPRESSOR"/>
    <property type="match status" value="1"/>
</dbReference>
<dbReference type="Proteomes" id="UP001595817">
    <property type="component" value="Unassembled WGS sequence"/>
</dbReference>
<dbReference type="RefSeq" id="WP_378154698.1">
    <property type="nucleotide sequence ID" value="NZ_JBHSEC010000019.1"/>
</dbReference>
<dbReference type="CDD" id="cd01392">
    <property type="entry name" value="HTH_LacI"/>
    <property type="match status" value="1"/>
</dbReference>
<evidence type="ECO:0000313" key="5">
    <source>
        <dbReference type="EMBL" id="MFC4410635.1"/>
    </source>
</evidence>
<accession>A0ABV8X6Q5</accession>
<dbReference type="CDD" id="cd06267">
    <property type="entry name" value="PBP1_LacI_sugar_binding-like"/>
    <property type="match status" value="1"/>
</dbReference>
<reference evidence="6" key="1">
    <citation type="journal article" date="2019" name="Int. J. Syst. Evol. Microbiol.">
        <title>The Global Catalogue of Microorganisms (GCM) 10K type strain sequencing project: providing services to taxonomists for standard genome sequencing and annotation.</title>
        <authorList>
            <consortium name="The Broad Institute Genomics Platform"/>
            <consortium name="The Broad Institute Genome Sequencing Center for Infectious Disease"/>
            <person name="Wu L."/>
            <person name="Ma J."/>
        </authorList>
    </citation>
    <scope>NUCLEOTIDE SEQUENCE [LARGE SCALE GENOMIC DNA]</scope>
    <source>
        <strain evidence="6">CCUG 59778</strain>
    </source>
</reference>
<dbReference type="SMART" id="SM00354">
    <property type="entry name" value="HTH_LACI"/>
    <property type="match status" value="1"/>
</dbReference>
<proteinExistence type="predicted"/>
<gene>
    <name evidence="5" type="ORF">ACFOZY_09445</name>
</gene>
<dbReference type="SUPFAM" id="SSF47413">
    <property type="entry name" value="lambda repressor-like DNA-binding domains"/>
    <property type="match status" value="1"/>
</dbReference>
<evidence type="ECO:0000256" key="1">
    <source>
        <dbReference type="ARBA" id="ARBA00023015"/>
    </source>
</evidence>
<dbReference type="PRINTS" id="PR00036">
    <property type="entry name" value="HTHLACI"/>
</dbReference>
<keyword evidence="1" id="KW-0805">Transcription regulation</keyword>
<dbReference type="InterPro" id="IPR001761">
    <property type="entry name" value="Peripla_BP/Lac1_sug-bd_dom"/>
</dbReference>
<comment type="caution">
    <text evidence="5">The sequence shown here is derived from an EMBL/GenBank/DDBJ whole genome shotgun (WGS) entry which is preliminary data.</text>
</comment>
<dbReference type="Gene3D" id="3.40.50.2300">
    <property type="match status" value="2"/>
</dbReference>
<dbReference type="PROSITE" id="PS00356">
    <property type="entry name" value="HTH_LACI_1"/>
    <property type="match status" value="1"/>
</dbReference>
<dbReference type="InterPro" id="IPR010982">
    <property type="entry name" value="Lambda_DNA-bd_dom_sf"/>
</dbReference>
<dbReference type="Gene3D" id="1.10.260.40">
    <property type="entry name" value="lambda repressor-like DNA-binding domains"/>
    <property type="match status" value="1"/>
</dbReference>
<evidence type="ECO:0000259" key="4">
    <source>
        <dbReference type="PROSITE" id="PS50932"/>
    </source>
</evidence>
<keyword evidence="2 5" id="KW-0238">DNA-binding</keyword>
<sequence length="337" mass="37591">MAKWTIKDIAKKAGVSITTVSRVLNRKEEGMSAQTREKVLRVIEELEYQPNRLARGLVTKQSKLIGLIVPTISNPFFPELCRGAEDEANKYGYSLVICNSDASAEKEERYIKILKEQQVDGIILSSQSGLSSASLDRHSKNLHYVLLDRMEREKVPGVFLENEEGGYLAGQHLIQLGHKKMACITGPESIKNSRDRLKGFKRALKEVGLEPTIIREGDFSLESGYSHAKEILENENVSAIFTCNDLMACGVYRAAHEMGVGIPQDISVIGFDDIPLISALIPKLTTIRQDTYMMGRKSAELLIQQIEHGKTDFTIFSPTLVVRESTAYVKTGEETIK</sequence>
<organism evidence="5 6">
    <name type="scientific">Chungangia koreensis</name>
    <dbReference type="NCBI Taxonomy" id="752657"/>
    <lineage>
        <taxon>Bacteria</taxon>
        <taxon>Bacillati</taxon>
        <taxon>Bacillota</taxon>
        <taxon>Bacilli</taxon>
        <taxon>Lactobacillales</taxon>
        <taxon>Chungangia</taxon>
    </lineage>
</organism>
<evidence type="ECO:0000256" key="3">
    <source>
        <dbReference type="ARBA" id="ARBA00023163"/>
    </source>
</evidence>
<evidence type="ECO:0000256" key="2">
    <source>
        <dbReference type="ARBA" id="ARBA00023125"/>
    </source>
</evidence>
<dbReference type="SUPFAM" id="SSF53822">
    <property type="entry name" value="Periplasmic binding protein-like I"/>
    <property type="match status" value="1"/>
</dbReference>
<dbReference type="PROSITE" id="PS50932">
    <property type="entry name" value="HTH_LACI_2"/>
    <property type="match status" value="1"/>
</dbReference>
<dbReference type="InterPro" id="IPR000843">
    <property type="entry name" value="HTH_LacI"/>
</dbReference>
<protein>
    <submittedName>
        <fullName evidence="5">LacI family DNA-binding transcriptional regulator</fullName>
    </submittedName>
</protein>
<feature type="domain" description="HTH lacI-type" evidence="4">
    <location>
        <begin position="5"/>
        <end position="59"/>
    </location>
</feature>
<dbReference type="PANTHER" id="PTHR30146:SF109">
    <property type="entry name" value="HTH-TYPE TRANSCRIPTIONAL REGULATOR GALS"/>
    <property type="match status" value="1"/>
</dbReference>
<dbReference type="InterPro" id="IPR028082">
    <property type="entry name" value="Peripla_BP_I"/>
</dbReference>
<evidence type="ECO:0000313" key="6">
    <source>
        <dbReference type="Proteomes" id="UP001595817"/>
    </source>
</evidence>
<dbReference type="EMBL" id="JBHSEC010000019">
    <property type="protein sequence ID" value="MFC4410635.1"/>
    <property type="molecule type" value="Genomic_DNA"/>
</dbReference>
<dbReference type="Pfam" id="PF00356">
    <property type="entry name" value="LacI"/>
    <property type="match status" value="1"/>
</dbReference>
<dbReference type="GO" id="GO:0003677">
    <property type="term" value="F:DNA binding"/>
    <property type="evidence" value="ECO:0007669"/>
    <property type="project" value="UniProtKB-KW"/>
</dbReference>
<keyword evidence="6" id="KW-1185">Reference proteome</keyword>
<name>A0ABV8X6Q5_9LACT</name>
<keyword evidence="3" id="KW-0804">Transcription</keyword>
<dbReference type="Pfam" id="PF00532">
    <property type="entry name" value="Peripla_BP_1"/>
    <property type="match status" value="1"/>
</dbReference>